<evidence type="ECO:0000256" key="6">
    <source>
        <dbReference type="ARBA" id="ARBA00022840"/>
    </source>
</evidence>
<name>A0A4C1X919_EUMVA</name>
<gene>
    <name evidence="10" type="primary">Abcb1</name>
    <name evidence="10" type="ORF">EVAR_47951_1</name>
</gene>
<reference evidence="10 11" key="1">
    <citation type="journal article" date="2019" name="Commun. Biol.">
        <title>The bagworm genome reveals a unique fibroin gene that provides high tensile strength.</title>
        <authorList>
            <person name="Kono N."/>
            <person name="Nakamura H."/>
            <person name="Ohtoshi R."/>
            <person name="Tomita M."/>
            <person name="Numata K."/>
            <person name="Arakawa K."/>
        </authorList>
    </citation>
    <scope>NUCLEOTIDE SEQUENCE [LARGE SCALE GENOMIC DNA]</scope>
</reference>
<dbReference type="OrthoDB" id="6500128at2759"/>
<dbReference type="InterPro" id="IPR036640">
    <property type="entry name" value="ABC1_TM_sf"/>
</dbReference>
<dbReference type="GO" id="GO:0016887">
    <property type="term" value="F:ATP hydrolysis activity"/>
    <property type="evidence" value="ECO:0007669"/>
    <property type="project" value="InterPro"/>
</dbReference>
<evidence type="ECO:0000259" key="9">
    <source>
        <dbReference type="PROSITE" id="PS50893"/>
    </source>
</evidence>
<comment type="subcellular location">
    <subcellularLocation>
        <location evidence="1">Membrane</location>
        <topology evidence="1">Multi-pass membrane protein</topology>
    </subcellularLocation>
</comment>
<dbReference type="SMART" id="SM00382">
    <property type="entry name" value="AAA"/>
    <property type="match status" value="1"/>
</dbReference>
<keyword evidence="5" id="KW-0547">Nucleotide-binding</keyword>
<dbReference type="InterPro" id="IPR039421">
    <property type="entry name" value="Type_1_exporter"/>
</dbReference>
<dbReference type="PANTHER" id="PTHR43394">
    <property type="entry name" value="ATP-DEPENDENT PERMEASE MDL1, MITOCHONDRIAL"/>
    <property type="match status" value="1"/>
</dbReference>
<dbReference type="InterPro" id="IPR027417">
    <property type="entry name" value="P-loop_NTPase"/>
</dbReference>
<dbReference type="InterPro" id="IPR003439">
    <property type="entry name" value="ABC_transporter-like_ATP-bd"/>
</dbReference>
<protein>
    <submittedName>
        <fullName evidence="10">Multidrug resistance protein 1</fullName>
    </submittedName>
</protein>
<comment type="similarity">
    <text evidence="2">Belongs to the ABC transporter superfamily. ABCB family. Multidrug resistance exporter (TC 3.A.1.201) subfamily.</text>
</comment>
<evidence type="ECO:0000313" key="10">
    <source>
        <dbReference type="EMBL" id="GBP59392.1"/>
    </source>
</evidence>
<dbReference type="InterPro" id="IPR017871">
    <property type="entry name" value="ABC_transporter-like_CS"/>
</dbReference>
<dbReference type="GO" id="GO:0015421">
    <property type="term" value="F:ABC-type oligopeptide transporter activity"/>
    <property type="evidence" value="ECO:0007669"/>
    <property type="project" value="TreeGrafter"/>
</dbReference>
<keyword evidence="7" id="KW-1133">Transmembrane helix</keyword>
<dbReference type="GO" id="GO:0005524">
    <property type="term" value="F:ATP binding"/>
    <property type="evidence" value="ECO:0007669"/>
    <property type="project" value="UniProtKB-KW"/>
</dbReference>
<evidence type="ECO:0000256" key="8">
    <source>
        <dbReference type="ARBA" id="ARBA00023136"/>
    </source>
</evidence>
<evidence type="ECO:0000256" key="4">
    <source>
        <dbReference type="ARBA" id="ARBA00022692"/>
    </source>
</evidence>
<accession>A0A4C1X919</accession>
<evidence type="ECO:0000313" key="11">
    <source>
        <dbReference type="Proteomes" id="UP000299102"/>
    </source>
</evidence>
<proteinExistence type="inferred from homology"/>
<keyword evidence="3" id="KW-0813">Transport</keyword>
<dbReference type="Pfam" id="PF00005">
    <property type="entry name" value="ABC_tran"/>
    <property type="match status" value="1"/>
</dbReference>
<keyword evidence="11" id="KW-1185">Reference proteome</keyword>
<dbReference type="AlphaFoldDB" id="A0A4C1X919"/>
<dbReference type="CDD" id="cd03249">
    <property type="entry name" value="ABC_MTABC3_MDL1_MDL2"/>
    <property type="match status" value="1"/>
</dbReference>
<dbReference type="InterPro" id="IPR003593">
    <property type="entry name" value="AAA+_ATPase"/>
</dbReference>
<dbReference type="FunFam" id="3.40.50.300:FF:000205">
    <property type="entry name" value="ABC transporter B family member 4"/>
    <property type="match status" value="1"/>
</dbReference>
<sequence length="428" mass="47356">MKTLKQKNYMRTILCDDLGYYGFWYVVHAFIEAFGMARGAGAHIFKLIENIPTINPLLNKGCTPTAVEGNVEFKNVWFHYPSRPDVQVLKGINLSVKNGQTVALVGTSGSGKSTIIQLISRFYDVVEGEVSLDNRNVRDLSVRWLRAQIGVVGQEPVLFNTTIAENIRYGCEEATQTQIEAAARAANAHCFIKSLPKGYDTLVGERGATLSGGQKQRVAIARALVRNPRILLLDEATSALDNASESKVQNALDKASEGRTTIVVAHRLSTIRNADVIYVFSGGAIVESGDHETLMNKKGVYYDMVTIQDLPELEEKKGNKLTREVSIISDNVEDEPEPKMLEKQDEEEFSNPSFWHVLKLSKPEWKSVTTASLCSLISGFAMPIFSVVFGDLIGVGPYKGSVLSYDKNAWAHAGGRQWSADMWNPFTR</sequence>
<dbReference type="Gene3D" id="1.20.1560.10">
    <property type="entry name" value="ABC transporter type 1, transmembrane domain"/>
    <property type="match status" value="1"/>
</dbReference>
<dbReference type="GO" id="GO:0005743">
    <property type="term" value="C:mitochondrial inner membrane"/>
    <property type="evidence" value="ECO:0007669"/>
    <property type="project" value="TreeGrafter"/>
</dbReference>
<dbReference type="Proteomes" id="UP000299102">
    <property type="component" value="Unassembled WGS sequence"/>
</dbReference>
<dbReference type="Gene3D" id="3.40.50.300">
    <property type="entry name" value="P-loop containing nucleotide triphosphate hydrolases"/>
    <property type="match status" value="1"/>
</dbReference>
<dbReference type="STRING" id="151549.A0A4C1X919"/>
<evidence type="ECO:0000256" key="2">
    <source>
        <dbReference type="ARBA" id="ARBA00007577"/>
    </source>
</evidence>
<dbReference type="PANTHER" id="PTHR43394:SF27">
    <property type="entry name" value="ATP-DEPENDENT TRANSLOCASE ABCB1-LIKE"/>
    <property type="match status" value="1"/>
</dbReference>
<evidence type="ECO:0000256" key="3">
    <source>
        <dbReference type="ARBA" id="ARBA00022448"/>
    </source>
</evidence>
<organism evidence="10 11">
    <name type="scientific">Eumeta variegata</name>
    <name type="common">Bagworm moth</name>
    <name type="synonym">Eumeta japonica</name>
    <dbReference type="NCBI Taxonomy" id="151549"/>
    <lineage>
        <taxon>Eukaryota</taxon>
        <taxon>Metazoa</taxon>
        <taxon>Ecdysozoa</taxon>
        <taxon>Arthropoda</taxon>
        <taxon>Hexapoda</taxon>
        <taxon>Insecta</taxon>
        <taxon>Pterygota</taxon>
        <taxon>Neoptera</taxon>
        <taxon>Endopterygota</taxon>
        <taxon>Lepidoptera</taxon>
        <taxon>Glossata</taxon>
        <taxon>Ditrysia</taxon>
        <taxon>Tineoidea</taxon>
        <taxon>Psychidae</taxon>
        <taxon>Oiketicinae</taxon>
        <taxon>Eumeta</taxon>
    </lineage>
</organism>
<evidence type="ECO:0000256" key="5">
    <source>
        <dbReference type="ARBA" id="ARBA00022741"/>
    </source>
</evidence>
<keyword evidence="6" id="KW-0067">ATP-binding</keyword>
<feature type="domain" description="ABC transporter" evidence="9">
    <location>
        <begin position="71"/>
        <end position="307"/>
    </location>
</feature>
<evidence type="ECO:0000256" key="1">
    <source>
        <dbReference type="ARBA" id="ARBA00004141"/>
    </source>
</evidence>
<evidence type="ECO:0000256" key="7">
    <source>
        <dbReference type="ARBA" id="ARBA00022989"/>
    </source>
</evidence>
<keyword evidence="4" id="KW-0812">Transmembrane</keyword>
<dbReference type="PROSITE" id="PS00211">
    <property type="entry name" value="ABC_TRANSPORTER_1"/>
    <property type="match status" value="1"/>
</dbReference>
<dbReference type="EMBL" id="BGZK01000760">
    <property type="protein sequence ID" value="GBP59392.1"/>
    <property type="molecule type" value="Genomic_DNA"/>
</dbReference>
<keyword evidence="8" id="KW-0472">Membrane</keyword>
<comment type="caution">
    <text evidence="10">The sequence shown here is derived from an EMBL/GenBank/DDBJ whole genome shotgun (WGS) entry which is preliminary data.</text>
</comment>
<dbReference type="GO" id="GO:0090374">
    <property type="term" value="P:oligopeptide export from mitochondrion"/>
    <property type="evidence" value="ECO:0007669"/>
    <property type="project" value="TreeGrafter"/>
</dbReference>
<dbReference type="PROSITE" id="PS50893">
    <property type="entry name" value="ABC_TRANSPORTER_2"/>
    <property type="match status" value="1"/>
</dbReference>
<dbReference type="SUPFAM" id="SSF52540">
    <property type="entry name" value="P-loop containing nucleoside triphosphate hydrolases"/>
    <property type="match status" value="1"/>
</dbReference>